<dbReference type="Gene3D" id="1.10.10.10">
    <property type="entry name" value="Winged helix-like DNA-binding domain superfamily/Winged helix DNA-binding domain"/>
    <property type="match status" value="1"/>
</dbReference>
<keyword evidence="1" id="KW-0805">Transcription regulation</keyword>
<comment type="caution">
    <text evidence="5">The sequence shown here is derived from an EMBL/GenBank/DDBJ whole genome shotgun (WGS) entry which is preliminary data.</text>
</comment>
<accession>A0A6I4MBA6</accession>
<dbReference type="InterPro" id="IPR036390">
    <property type="entry name" value="WH_DNA-bd_sf"/>
</dbReference>
<evidence type="ECO:0000313" key="5">
    <source>
        <dbReference type="EMBL" id="MVZ99938.1"/>
    </source>
</evidence>
<dbReference type="InterPro" id="IPR036388">
    <property type="entry name" value="WH-like_DNA-bd_sf"/>
</dbReference>
<dbReference type="InterPro" id="IPR051081">
    <property type="entry name" value="HTH_MetalResp_TranReg"/>
</dbReference>
<dbReference type="SUPFAM" id="SSF46785">
    <property type="entry name" value="Winged helix' DNA-binding domain"/>
    <property type="match status" value="1"/>
</dbReference>
<evidence type="ECO:0000259" key="4">
    <source>
        <dbReference type="PROSITE" id="PS50987"/>
    </source>
</evidence>
<dbReference type="PROSITE" id="PS50987">
    <property type="entry name" value="HTH_ARSR_2"/>
    <property type="match status" value="1"/>
</dbReference>
<dbReference type="PANTHER" id="PTHR33154">
    <property type="entry name" value="TRANSCRIPTIONAL REGULATOR, ARSR FAMILY"/>
    <property type="match status" value="1"/>
</dbReference>
<dbReference type="GO" id="GO:0003700">
    <property type="term" value="F:DNA-binding transcription factor activity"/>
    <property type="evidence" value="ECO:0007669"/>
    <property type="project" value="InterPro"/>
</dbReference>
<name>A0A6I4MBA6_9ACTN</name>
<proteinExistence type="predicted"/>
<dbReference type="Proteomes" id="UP000462055">
    <property type="component" value="Unassembled WGS sequence"/>
</dbReference>
<evidence type="ECO:0000256" key="2">
    <source>
        <dbReference type="ARBA" id="ARBA00023125"/>
    </source>
</evidence>
<keyword evidence="3" id="KW-0804">Transcription</keyword>
<keyword evidence="2" id="KW-0238">DNA-binding</keyword>
<keyword evidence="6" id="KW-1185">Reference proteome</keyword>
<gene>
    <name evidence="5" type="ORF">F8568_006005</name>
</gene>
<dbReference type="InterPro" id="IPR001845">
    <property type="entry name" value="HTH_ArsR_DNA-bd_dom"/>
</dbReference>
<reference evidence="5" key="1">
    <citation type="submission" date="2019-12" db="EMBL/GenBank/DDBJ databases">
        <title>Actinomadura physcomitrii sp. nov., a novel actinomycete isolated from moss [Physcomitrium sphaericum (Ludw) Fuernr].</title>
        <authorList>
            <person name="Zhuang X."/>
        </authorList>
    </citation>
    <scope>NUCLEOTIDE SEQUENCE [LARGE SCALE GENOMIC DNA]</scope>
    <source>
        <strain evidence="5">LD22</strain>
    </source>
</reference>
<dbReference type="CDD" id="cd00090">
    <property type="entry name" value="HTH_ARSR"/>
    <property type="match status" value="1"/>
</dbReference>
<dbReference type="PANTHER" id="PTHR33154:SF12">
    <property type="entry name" value="TRANSCRIPTIONAL REGULATORY PROTEIN"/>
    <property type="match status" value="1"/>
</dbReference>
<dbReference type="GO" id="GO:0003677">
    <property type="term" value="F:DNA binding"/>
    <property type="evidence" value="ECO:0007669"/>
    <property type="project" value="UniProtKB-KW"/>
</dbReference>
<sequence length="118" mass="13612">MPRSQGRRLAPQHPDVDRMDLLDVLHALADPTRMTIVLTLHAQPERPCGTFPVDVAPSTLSHHFRVLREAGVIRQRDDGNRRWTTLRHEDLEHRFPGLLETVVTAYHQQQRHTPGAHR</sequence>
<organism evidence="5 6">
    <name type="scientific">Actinomadura physcomitrii</name>
    <dbReference type="NCBI Taxonomy" id="2650748"/>
    <lineage>
        <taxon>Bacteria</taxon>
        <taxon>Bacillati</taxon>
        <taxon>Actinomycetota</taxon>
        <taxon>Actinomycetes</taxon>
        <taxon>Streptosporangiales</taxon>
        <taxon>Thermomonosporaceae</taxon>
        <taxon>Actinomadura</taxon>
    </lineage>
</organism>
<dbReference type="Pfam" id="PF12840">
    <property type="entry name" value="HTH_20"/>
    <property type="match status" value="1"/>
</dbReference>
<dbReference type="InterPro" id="IPR011991">
    <property type="entry name" value="ArsR-like_HTH"/>
</dbReference>
<dbReference type="AlphaFoldDB" id="A0A6I4MBA6"/>
<evidence type="ECO:0000256" key="1">
    <source>
        <dbReference type="ARBA" id="ARBA00023015"/>
    </source>
</evidence>
<dbReference type="SMART" id="SM00418">
    <property type="entry name" value="HTH_ARSR"/>
    <property type="match status" value="1"/>
</dbReference>
<dbReference type="RefSeq" id="WP_151592281.1">
    <property type="nucleotide sequence ID" value="NZ_WBMS02000004.1"/>
</dbReference>
<dbReference type="EMBL" id="WBMS02000004">
    <property type="protein sequence ID" value="MVZ99938.1"/>
    <property type="molecule type" value="Genomic_DNA"/>
</dbReference>
<feature type="domain" description="HTH arsR-type" evidence="4">
    <location>
        <begin position="13"/>
        <end position="106"/>
    </location>
</feature>
<protein>
    <submittedName>
        <fullName evidence="5">Helix-turn-helix domain-containing protein</fullName>
    </submittedName>
</protein>
<dbReference type="PRINTS" id="PR00778">
    <property type="entry name" value="HTHARSR"/>
</dbReference>
<evidence type="ECO:0000313" key="6">
    <source>
        <dbReference type="Proteomes" id="UP000462055"/>
    </source>
</evidence>
<evidence type="ECO:0000256" key="3">
    <source>
        <dbReference type="ARBA" id="ARBA00023163"/>
    </source>
</evidence>